<comment type="caution">
    <text evidence="1">The sequence shown here is derived from an EMBL/GenBank/DDBJ whole genome shotgun (WGS) entry which is preliminary data.</text>
</comment>
<organism evidence="1">
    <name type="scientific">marine sediment metagenome</name>
    <dbReference type="NCBI Taxonomy" id="412755"/>
    <lineage>
        <taxon>unclassified sequences</taxon>
        <taxon>metagenomes</taxon>
        <taxon>ecological metagenomes</taxon>
    </lineage>
</organism>
<name>X0X805_9ZZZZ</name>
<dbReference type="InterPro" id="IPR010035">
    <property type="entry name" value="Thi_S"/>
</dbReference>
<gene>
    <name evidence="1" type="ORF">S01H1_68360</name>
</gene>
<dbReference type="InterPro" id="IPR016155">
    <property type="entry name" value="Mopterin_synth/thiamin_S_b"/>
</dbReference>
<dbReference type="PANTHER" id="PTHR34472">
    <property type="entry name" value="SULFUR CARRIER PROTEIN THIS"/>
    <property type="match status" value="1"/>
</dbReference>
<sequence>MQIVVNGAARTVAAGQTVAELVTALQLEPRHVAVELNREVLPRSAYADQVLAEGDAIELVTLVGGG</sequence>
<dbReference type="InterPro" id="IPR012675">
    <property type="entry name" value="Beta-grasp_dom_sf"/>
</dbReference>
<dbReference type="SUPFAM" id="SSF54285">
    <property type="entry name" value="MoaD/ThiS"/>
    <property type="match status" value="1"/>
</dbReference>
<proteinExistence type="predicted"/>
<dbReference type="PANTHER" id="PTHR34472:SF1">
    <property type="entry name" value="SULFUR CARRIER PROTEIN THIS"/>
    <property type="match status" value="1"/>
</dbReference>
<reference evidence="1" key="1">
    <citation type="journal article" date="2014" name="Front. Microbiol.">
        <title>High frequency of phylogenetically diverse reductive dehalogenase-homologous genes in deep subseafloor sedimentary metagenomes.</title>
        <authorList>
            <person name="Kawai M."/>
            <person name="Futagami T."/>
            <person name="Toyoda A."/>
            <person name="Takaki Y."/>
            <person name="Nishi S."/>
            <person name="Hori S."/>
            <person name="Arai W."/>
            <person name="Tsubouchi T."/>
            <person name="Morono Y."/>
            <person name="Uchiyama I."/>
            <person name="Ito T."/>
            <person name="Fujiyama A."/>
            <person name="Inagaki F."/>
            <person name="Takami H."/>
        </authorList>
    </citation>
    <scope>NUCLEOTIDE SEQUENCE</scope>
    <source>
        <strain evidence="1">Expedition CK06-06</strain>
    </source>
</reference>
<dbReference type="AlphaFoldDB" id="X0X805"/>
<evidence type="ECO:0000313" key="1">
    <source>
        <dbReference type="EMBL" id="GAG31512.1"/>
    </source>
</evidence>
<protein>
    <recommendedName>
        <fullName evidence="2">Thiamine biosynthesis protein ThiS</fullName>
    </recommendedName>
</protein>
<dbReference type="CDD" id="cd00565">
    <property type="entry name" value="Ubl_ThiS"/>
    <property type="match status" value="1"/>
</dbReference>
<dbReference type="Gene3D" id="3.10.20.30">
    <property type="match status" value="1"/>
</dbReference>
<dbReference type="NCBIfam" id="TIGR01683">
    <property type="entry name" value="thiS"/>
    <property type="match status" value="1"/>
</dbReference>
<dbReference type="EMBL" id="BARS01045332">
    <property type="protein sequence ID" value="GAG31512.1"/>
    <property type="molecule type" value="Genomic_DNA"/>
</dbReference>
<dbReference type="InterPro" id="IPR003749">
    <property type="entry name" value="ThiS/MoaD-like"/>
</dbReference>
<evidence type="ECO:0008006" key="2">
    <source>
        <dbReference type="Google" id="ProtNLM"/>
    </source>
</evidence>
<dbReference type="Pfam" id="PF02597">
    <property type="entry name" value="ThiS"/>
    <property type="match status" value="1"/>
</dbReference>
<accession>X0X805</accession>